<accession>A0AAW1VMD8</accession>
<gene>
    <name evidence="1" type="ORF">M0R45_002664</name>
</gene>
<dbReference type="AlphaFoldDB" id="A0AAW1VMD8"/>
<organism evidence="1 2">
    <name type="scientific">Rubus argutus</name>
    <name type="common">Southern blackberry</name>
    <dbReference type="NCBI Taxonomy" id="59490"/>
    <lineage>
        <taxon>Eukaryota</taxon>
        <taxon>Viridiplantae</taxon>
        <taxon>Streptophyta</taxon>
        <taxon>Embryophyta</taxon>
        <taxon>Tracheophyta</taxon>
        <taxon>Spermatophyta</taxon>
        <taxon>Magnoliopsida</taxon>
        <taxon>eudicotyledons</taxon>
        <taxon>Gunneridae</taxon>
        <taxon>Pentapetalae</taxon>
        <taxon>rosids</taxon>
        <taxon>fabids</taxon>
        <taxon>Rosales</taxon>
        <taxon>Rosaceae</taxon>
        <taxon>Rosoideae</taxon>
        <taxon>Rosoideae incertae sedis</taxon>
        <taxon>Rubus</taxon>
    </lineage>
</organism>
<evidence type="ECO:0000313" key="1">
    <source>
        <dbReference type="EMBL" id="KAK9906269.1"/>
    </source>
</evidence>
<sequence>MQLGPLLESLELGWAVEVPLHHIEEAIVVLSRTSRVLHQESSGFSQTPTHIAAQISHFSLLRFQVDSDLSPAAPFSIKSGFWDGGRFFFFSSVLSVELNHGDKIRH</sequence>
<dbReference type="Proteomes" id="UP001457282">
    <property type="component" value="Unassembled WGS sequence"/>
</dbReference>
<reference evidence="1 2" key="1">
    <citation type="journal article" date="2023" name="G3 (Bethesda)">
        <title>A chromosome-length genome assembly and annotation of blackberry (Rubus argutus, cv. 'Hillquist').</title>
        <authorList>
            <person name="Bruna T."/>
            <person name="Aryal R."/>
            <person name="Dudchenko O."/>
            <person name="Sargent D.J."/>
            <person name="Mead D."/>
            <person name="Buti M."/>
            <person name="Cavallini A."/>
            <person name="Hytonen T."/>
            <person name="Andres J."/>
            <person name="Pham M."/>
            <person name="Weisz D."/>
            <person name="Mascagni F."/>
            <person name="Usai G."/>
            <person name="Natali L."/>
            <person name="Bassil N."/>
            <person name="Fernandez G.E."/>
            <person name="Lomsadze A."/>
            <person name="Armour M."/>
            <person name="Olukolu B."/>
            <person name="Poorten T."/>
            <person name="Britton C."/>
            <person name="Davik J."/>
            <person name="Ashrafi H."/>
            <person name="Aiden E.L."/>
            <person name="Borodovsky M."/>
            <person name="Worthington M."/>
        </authorList>
    </citation>
    <scope>NUCLEOTIDE SEQUENCE [LARGE SCALE GENOMIC DNA]</scope>
    <source>
        <strain evidence="1">PI 553951</strain>
    </source>
</reference>
<dbReference type="EMBL" id="JBEDUW010000068">
    <property type="protein sequence ID" value="KAK9906269.1"/>
    <property type="molecule type" value="Genomic_DNA"/>
</dbReference>
<evidence type="ECO:0000313" key="2">
    <source>
        <dbReference type="Proteomes" id="UP001457282"/>
    </source>
</evidence>
<comment type="caution">
    <text evidence="1">The sequence shown here is derived from an EMBL/GenBank/DDBJ whole genome shotgun (WGS) entry which is preliminary data.</text>
</comment>
<name>A0AAW1VMD8_RUBAR</name>
<keyword evidence="2" id="KW-1185">Reference proteome</keyword>
<proteinExistence type="predicted"/>
<protein>
    <submittedName>
        <fullName evidence="1">Uncharacterized protein</fullName>
    </submittedName>
</protein>